<accession>A0A1I8AL43</accession>
<protein>
    <submittedName>
        <fullName evidence="2">Sushi domain-containing protein</fullName>
    </submittedName>
</protein>
<sequence>MPTALGRRRSQMIRPTCCIVTPCKRDPMLAVNETIRRGRLVTPMRCRDGWFNVTAGGQTHCYRTIPVSVYNVSRVVSACVKSYGTVQATGVSIYEIVPFCKKIYPFSEAASIHSAEENEALKRSLQLRVETEKKNAKRKFVSFLCKDIAPFDTSVQDVNGVTVSGSRSVHNPKHCLFTVFDFSTLLCIVPMPIRLCTSLPLISIVNTFSIRAQRQKQQTNSLWLICAKRMSQQHLNQVLGWTNCREEQIIVMSPDVIDHDPAQEHFHLTLETLSGRSIAPEGPSSRERSVPGVRGQCGRTDCAQLVHPNKQWLRREAKPVGSQKIAPP</sequence>
<organism evidence="1 2">
    <name type="scientific">Steinernema glaseri</name>
    <dbReference type="NCBI Taxonomy" id="37863"/>
    <lineage>
        <taxon>Eukaryota</taxon>
        <taxon>Metazoa</taxon>
        <taxon>Ecdysozoa</taxon>
        <taxon>Nematoda</taxon>
        <taxon>Chromadorea</taxon>
        <taxon>Rhabditida</taxon>
        <taxon>Tylenchina</taxon>
        <taxon>Panagrolaimomorpha</taxon>
        <taxon>Strongyloidoidea</taxon>
        <taxon>Steinernematidae</taxon>
        <taxon>Steinernema</taxon>
    </lineage>
</organism>
<keyword evidence="1" id="KW-1185">Reference proteome</keyword>
<name>A0A1I8AL43_9BILA</name>
<evidence type="ECO:0000313" key="1">
    <source>
        <dbReference type="Proteomes" id="UP000095287"/>
    </source>
</evidence>
<reference evidence="2" key="1">
    <citation type="submission" date="2016-11" db="UniProtKB">
        <authorList>
            <consortium name="WormBaseParasite"/>
        </authorList>
    </citation>
    <scope>IDENTIFICATION</scope>
</reference>
<dbReference type="Proteomes" id="UP000095287">
    <property type="component" value="Unplaced"/>
</dbReference>
<dbReference type="AlphaFoldDB" id="A0A1I8AL43"/>
<proteinExistence type="predicted"/>
<dbReference type="WBParaSite" id="L893_g6844.t1">
    <property type="protein sequence ID" value="L893_g6844.t1"/>
    <property type="gene ID" value="L893_g6844"/>
</dbReference>
<evidence type="ECO:0000313" key="2">
    <source>
        <dbReference type="WBParaSite" id="L893_g6844.t1"/>
    </source>
</evidence>